<gene>
    <name evidence="1" type="primary">UTP10_2</name>
    <name evidence="1" type="ORF">DSO57_1020832</name>
</gene>
<evidence type="ECO:0000313" key="1">
    <source>
        <dbReference type="EMBL" id="KAJ9073041.1"/>
    </source>
</evidence>
<organism evidence="1 2">
    <name type="scientific">Entomophthora muscae</name>
    <dbReference type="NCBI Taxonomy" id="34485"/>
    <lineage>
        <taxon>Eukaryota</taxon>
        <taxon>Fungi</taxon>
        <taxon>Fungi incertae sedis</taxon>
        <taxon>Zoopagomycota</taxon>
        <taxon>Entomophthoromycotina</taxon>
        <taxon>Entomophthoromycetes</taxon>
        <taxon>Entomophthorales</taxon>
        <taxon>Entomophthoraceae</taxon>
        <taxon>Entomophthora</taxon>
    </lineage>
</organism>
<dbReference type="Proteomes" id="UP001165960">
    <property type="component" value="Unassembled WGS sequence"/>
</dbReference>
<comment type="caution">
    <text evidence="1">The sequence shown here is derived from an EMBL/GenBank/DDBJ whole genome shotgun (WGS) entry which is preliminary data.</text>
</comment>
<sequence>MINDGIASAIETASRSKYQSDRFSSLSFILLKQVHRNSIETMVAPSSRPLSDLQKQLVQVRDPATNRTKATHDRYKDSFIFEAKEAAEQDLATIYQIGVEGFNSLVQLDPRFETYRGSLFSEASKGADRITFTQEENSNLDKNINDFLVLLGPYFLISSAGKAIEWLVRRFRINEFNVDGIIRCIFPYHDTQPFLKLLSILHLVPGSKWSPLIGVRKSKMGLTRTQVVRWLARDSVLLSYVLDMVTEAAIQTPRYSAIFSFYAAVLLGYLQEIPSLADKEVNLILPTAIGGLRSACEDFALASFMIIVHMSSRVSFTTEILDTFAKRLISAKLEFSAVLGAFVLLSHNQPQYFVPGSFNPMIISWALSQKALVQTLSVIGGTQNVAAFTKYLVWGLIDIVLTSPESSSKSLDLVLSIAGVSCLAVPEVVSELCLHLFDIMEAKPIEEVTPLSQLFKILESQQSDLVQTLIAKHLGELSKGGRANQRYVQLYSLLVGQLQDSISVPLKETNASLASSLIHPDPRFQLAAINKLNELLFTHDCSIYSVLFPSLLSHLSDGTPEVMDATLKMLKQHPTLVKALPSEHLWSLVQALPSSLMKAGFEVILSPEFFMNNLNLCLVPVLDNVVISKDNQPTHLFVCELISQVNNSSSVLIPVDCLKTASKLPMGPKAIAAHNIRYVEAVSKSIVDAENPAEHLIIALSLFSSLRSYTAKIAITIIASNVLKSLLKPRGYGYFRKVILRFEEVLLELAAHEASSCGAISEMAIFEAIALESESSFGYTAPMAVTLSLTNVLQSFSGVATPEAWLKPLEDSNILQSYKATLSHVFRVVGSESLSKFPSLLSMLVNDCLKDGLIAFCCHVLVDDQSSAPVKSRALVLISFYLSQPAAGQGFQLALPFVLASLGHVEECVRFGGVLCLRAFETHYASAGQAKSDKHGSSASRAFYGNKPPSMDELTSPSTRQLIKELNARQSELQSSAEAFSSVLVSSLSRKASLPSKKGVRSLSEPFLDVVIAHIRAMSSVEGQLALLRSISPIDNKSKLRGLSQMLSHNLKIYAEKAPTDVKHHALLGCLLDLFTPSALKALDAKNPRYINALIYALGIDAPCGGATVSQMVLERVTPELFLSLGDKSQALLLKALLSISTGDSDDTAPLAKATIFSLQLSKFAVQDTLTELRSLFLAPEKPIKKTKADAAVVPVYTRPMAQLTVLLDAINSKDEYAAFLGLESILFELLTQLEEASIRPVSTSSNYLYQMLLSVLANILNCAQTKGSAVSEVGIKVDVVVQLLQLPAQPQTHHQALRLVSATAALFPQKILSYVMPIFTFMGTSASKKDDNYSFFIIQETIAKIIPPLIQNFQLEPMTESDQAHERVLLAKPLVSVFVNALLKIPQHRRIKLFTILISTLGGNFLYGVLGVILEIYATHHAQGSRDDAVKLRDFCVEIAGQFHPNTQVKGLTQLLDSVLQLPNEKPREVDPSFRNIYALADHSEKHLRHYKFAVANFIRETLNQGAFLHQLLEIEAGSEEAARLDADYVHLAESLLELADSFRDHLTTLSAQPAASKFFTQLVGFVYDVLDNVINLLSLPCFTTFLAKLLFHKRSTIRYRSMQLLEAKLEAYHTQLSENEARLFIELIPTLAKLATGSAEVTVNRQSALNCLGMYIQCFSHHHGVSEAKTFSTHIVPVLLGEHGLASASWPIFASSCHVASFLCQELSLSLIEHIPVFVPLLLEQMEKSFSIDSDALANNVWLSEFVLLESVFTKLAKFTSPYLPQTITQLIAFKGKLAEGPADLTLSARINSMLDLLHLHLEPRILLPILFKLYSPISSTGRTAVEAFFDILSNVIISLSQEDVEKLYILLFKFYLECLDFRHFHKEYSQQDISTIEDMMLQSFILLVMKLRDDMFKPIFLKLGEWATQDLKNTPQGQDRLIVFYHFLDLTLSKLKHIFAPYFIYTLDHCIECLGSYSKTSTTDQLWGYLLSSLTYSMQFDTEGVWTIESFNKLLPKLIQQFDIVQDLSVAEASLVPCFDWLCSAVTSESAWKTLNNQVALKTRDDSPTVKCIALKTLRAFYLRQKDNFLVLLPETIPFLAEVMEDDTEEVVRCTRDLILAIERFSGESLDKYFR</sequence>
<keyword evidence="2" id="KW-1185">Reference proteome</keyword>
<name>A0ACC2TF00_9FUNG</name>
<accession>A0ACC2TF00</accession>
<dbReference type="EMBL" id="QTSX02002939">
    <property type="protein sequence ID" value="KAJ9073041.1"/>
    <property type="molecule type" value="Genomic_DNA"/>
</dbReference>
<reference evidence="1" key="1">
    <citation type="submission" date="2022-04" db="EMBL/GenBank/DDBJ databases">
        <title>Genome of the entomopathogenic fungus Entomophthora muscae.</title>
        <authorList>
            <person name="Elya C."/>
            <person name="Lovett B.R."/>
            <person name="Lee E."/>
            <person name="Macias A.M."/>
            <person name="Hajek A.E."/>
            <person name="De Bivort B.L."/>
            <person name="Kasson M.T."/>
            <person name="De Fine Licht H.H."/>
            <person name="Stajich J.E."/>
        </authorList>
    </citation>
    <scope>NUCLEOTIDE SEQUENCE</scope>
    <source>
        <strain evidence="1">Berkeley</strain>
    </source>
</reference>
<proteinExistence type="predicted"/>
<evidence type="ECO:0000313" key="2">
    <source>
        <dbReference type="Proteomes" id="UP001165960"/>
    </source>
</evidence>
<protein>
    <submittedName>
        <fullName evidence="1">SnoRNA-binding rRNA-processing protein utp10</fullName>
    </submittedName>
</protein>